<dbReference type="Pfam" id="PF04066">
    <property type="entry name" value="MrpF_PhaF"/>
    <property type="match status" value="1"/>
</dbReference>
<dbReference type="Proteomes" id="UP000092482">
    <property type="component" value="Chromosome"/>
</dbReference>
<feature type="transmembrane region" description="Helical" evidence="6">
    <location>
        <begin position="6"/>
        <end position="25"/>
    </location>
</feature>
<protein>
    <submittedName>
        <fullName evidence="7">Na(+) H(+) antiporter subunit F</fullName>
    </submittedName>
</protein>
<comment type="subcellular location">
    <subcellularLocation>
        <location evidence="1">Cell membrane</location>
        <topology evidence="1">Multi-pass membrane protein</topology>
    </subcellularLocation>
</comment>
<dbReference type="AlphaFoldDB" id="A0A1B1NBV9"/>
<dbReference type="InterPro" id="IPR007208">
    <property type="entry name" value="MrpF/PhaF-like"/>
</dbReference>
<keyword evidence="8" id="KW-1185">Reference proteome</keyword>
<gene>
    <name evidence="7" type="ORF">SGUI_1517</name>
</gene>
<keyword evidence="2" id="KW-1003">Cell membrane</keyword>
<evidence type="ECO:0000256" key="3">
    <source>
        <dbReference type="ARBA" id="ARBA00022692"/>
    </source>
</evidence>
<evidence type="ECO:0000256" key="2">
    <source>
        <dbReference type="ARBA" id="ARBA00022475"/>
    </source>
</evidence>
<evidence type="ECO:0000313" key="7">
    <source>
        <dbReference type="EMBL" id="ANS78913.1"/>
    </source>
</evidence>
<evidence type="ECO:0000256" key="1">
    <source>
        <dbReference type="ARBA" id="ARBA00004651"/>
    </source>
</evidence>
<dbReference type="EMBL" id="CP014989">
    <property type="protein sequence ID" value="ANS78913.1"/>
    <property type="molecule type" value="Genomic_DNA"/>
</dbReference>
<feature type="transmembrane region" description="Helical" evidence="6">
    <location>
        <begin position="57"/>
        <end position="81"/>
    </location>
</feature>
<dbReference type="STRING" id="1758689.SGUI_1517"/>
<reference evidence="7 8" key="1">
    <citation type="submission" date="2016-03" db="EMBL/GenBank/DDBJ databases">
        <title>Shallow-sea hydrothermal system.</title>
        <authorList>
            <person name="Tang K."/>
        </authorList>
    </citation>
    <scope>NUCLEOTIDE SEQUENCE [LARGE SCALE GENOMIC DNA]</scope>
    <source>
        <strain evidence="7 8">JLT9</strain>
    </source>
</reference>
<evidence type="ECO:0000313" key="8">
    <source>
        <dbReference type="Proteomes" id="UP000092482"/>
    </source>
</evidence>
<keyword evidence="3 6" id="KW-0812">Transmembrane</keyword>
<name>A0A1B1NBV9_9MICO</name>
<sequence>MSVIVWTAVAILLLAAVFGLVRVMTARDDASVAAVSDLIYFCAVGIFLMIGMAAESIVLLDVASLAALVGILATVSLARILTRGRR</sequence>
<feature type="transmembrane region" description="Helical" evidence="6">
    <location>
        <begin position="32"/>
        <end position="51"/>
    </location>
</feature>
<proteinExistence type="predicted"/>
<dbReference type="GO" id="GO:0015075">
    <property type="term" value="F:monoatomic ion transmembrane transporter activity"/>
    <property type="evidence" value="ECO:0007669"/>
    <property type="project" value="InterPro"/>
</dbReference>
<organism evidence="7 8">
    <name type="scientific">Serinicoccus hydrothermalis</name>
    <dbReference type="NCBI Taxonomy" id="1758689"/>
    <lineage>
        <taxon>Bacteria</taxon>
        <taxon>Bacillati</taxon>
        <taxon>Actinomycetota</taxon>
        <taxon>Actinomycetes</taxon>
        <taxon>Micrococcales</taxon>
        <taxon>Ornithinimicrobiaceae</taxon>
        <taxon>Serinicoccus</taxon>
    </lineage>
</organism>
<dbReference type="KEGG" id="serj:SGUI_1517"/>
<dbReference type="GO" id="GO:0005886">
    <property type="term" value="C:plasma membrane"/>
    <property type="evidence" value="ECO:0007669"/>
    <property type="project" value="UniProtKB-SubCell"/>
</dbReference>
<accession>A0A1B1NBV9</accession>
<dbReference type="RefSeq" id="WP_066638379.1">
    <property type="nucleotide sequence ID" value="NZ_CP014989.1"/>
</dbReference>
<evidence type="ECO:0000256" key="6">
    <source>
        <dbReference type="SAM" id="Phobius"/>
    </source>
</evidence>
<evidence type="ECO:0000256" key="4">
    <source>
        <dbReference type="ARBA" id="ARBA00022989"/>
    </source>
</evidence>
<keyword evidence="5 6" id="KW-0472">Membrane</keyword>
<keyword evidence="4 6" id="KW-1133">Transmembrane helix</keyword>
<evidence type="ECO:0000256" key="5">
    <source>
        <dbReference type="ARBA" id="ARBA00023136"/>
    </source>
</evidence>